<dbReference type="InterPro" id="IPR008579">
    <property type="entry name" value="UGlyAH_Cupin_dom"/>
</dbReference>
<name>A0A497ZFH3_9RHOB</name>
<dbReference type="SUPFAM" id="SSF51182">
    <property type="entry name" value="RmlC-like cupins"/>
    <property type="match status" value="1"/>
</dbReference>
<dbReference type="OrthoDB" id="9799053at2"/>
<sequence>MSSAPHLSEISTRTDLTDWGLQPDMIEGQSHSSGMLVHKGPDNRPEIGAWVCTPGRWRLTIPRDEFCYFVQGRAVYRSDAGESIEVTPGTAVLFPAGWVGECTVEETLRNTYYLTDREPES</sequence>
<accession>A0A497ZFH3</accession>
<dbReference type="Gene3D" id="2.60.120.10">
    <property type="entry name" value="Jelly Rolls"/>
    <property type="match status" value="1"/>
</dbReference>
<evidence type="ECO:0000259" key="1">
    <source>
        <dbReference type="Pfam" id="PF05899"/>
    </source>
</evidence>
<dbReference type="PANTHER" id="PTHR40943:SF1">
    <property type="entry name" value="CYTOPLASMIC PROTEIN"/>
    <property type="match status" value="1"/>
</dbReference>
<feature type="domain" description="(S)-ureidoglycine aminohydrolase cupin" evidence="1">
    <location>
        <begin position="41"/>
        <end position="112"/>
    </location>
</feature>
<reference evidence="2 3" key="1">
    <citation type="submission" date="2018-10" db="EMBL/GenBank/DDBJ databases">
        <title>Genomic Encyclopedia of Archaeal and Bacterial Type Strains, Phase II (KMG-II): from individual species to whole genera.</title>
        <authorList>
            <person name="Goeker M."/>
        </authorList>
    </citation>
    <scope>NUCLEOTIDE SEQUENCE [LARGE SCALE GENOMIC DNA]</scope>
    <source>
        <strain evidence="2 3">DSM 29317</strain>
    </source>
</reference>
<dbReference type="RefSeq" id="WP_010442244.1">
    <property type="nucleotide sequence ID" value="NZ_AEYW01000014.1"/>
</dbReference>
<dbReference type="Pfam" id="PF05899">
    <property type="entry name" value="Cupin_3"/>
    <property type="match status" value="1"/>
</dbReference>
<dbReference type="InterPro" id="IPR011051">
    <property type="entry name" value="RmlC_Cupin_sf"/>
</dbReference>
<dbReference type="Proteomes" id="UP000271700">
    <property type="component" value="Unassembled WGS sequence"/>
</dbReference>
<dbReference type="AlphaFoldDB" id="A0A497ZFH3"/>
<dbReference type="EMBL" id="RCCT01000003">
    <property type="protein sequence ID" value="RLK07311.1"/>
    <property type="molecule type" value="Genomic_DNA"/>
</dbReference>
<comment type="caution">
    <text evidence="2">The sequence shown here is derived from an EMBL/GenBank/DDBJ whole genome shotgun (WGS) entry which is preliminary data.</text>
</comment>
<dbReference type="InterPro" id="IPR014710">
    <property type="entry name" value="RmlC-like_jellyroll"/>
</dbReference>
<dbReference type="PANTHER" id="PTHR40943">
    <property type="entry name" value="CYTOPLASMIC PROTEIN-RELATED"/>
    <property type="match status" value="1"/>
</dbReference>
<evidence type="ECO:0000313" key="2">
    <source>
        <dbReference type="EMBL" id="RLK07311.1"/>
    </source>
</evidence>
<protein>
    <recommendedName>
        <fullName evidence="1">(S)-ureidoglycine aminohydrolase cupin domain-containing protein</fullName>
    </recommendedName>
</protein>
<gene>
    <name evidence="2" type="ORF">CLV75_2430</name>
</gene>
<organism evidence="2 3">
    <name type="scientific">Ruegeria conchae</name>
    <dbReference type="NCBI Taxonomy" id="981384"/>
    <lineage>
        <taxon>Bacteria</taxon>
        <taxon>Pseudomonadati</taxon>
        <taxon>Pseudomonadota</taxon>
        <taxon>Alphaproteobacteria</taxon>
        <taxon>Rhodobacterales</taxon>
        <taxon>Roseobacteraceae</taxon>
        <taxon>Ruegeria</taxon>
    </lineage>
</organism>
<proteinExistence type="predicted"/>
<evidence type="ECO:0000313" key="3">
    <source>
        <dbReference type="Proteomes" id="UP000271700"/>
    </source>
</evidence>
<keyword evidence="3" id="KW-1185">Reference proteome</keyword>
<dbReference type="STRING" id="981384.GCA_000192475_01382"/>